<feature type="region of interest" description="Disordered" evidence="1">
    <location>
        <begin position="12"/>
        <end position="58"/>
    </location>
</feature>
<dbReference type="Proteomes" id="UP000631535">
    <property type="component" value="Unassembled WGS sequence"/>
</dbReference>
<feature type="compositionally biased region" description="Gly residues" evidence="1">
    <location>
        <begin position="33"/>
        <end position="54"/>
    </location>
</feature>
<feature type="compositionally biased region" description="Basic and acidic residues" evidence="1">
    <location>
        <begin position="21"/>
        <end position="32"/>
    </location>
</feature>
<protein>
    <recommendedName>
        <fullName evidence="4">Lipoprotein</fullName>
    </recommendedName>
</protein>
<sequence length="247" mass="24832">MPVLAVSVVACGAGSDGAGDGGKKDGSREERGSGGSGSGGSAGQGGSGSGGGGAAEEKRLASALLKSGDVKGYRVQRSKKDALPAQSTVESYERKCSAVTDVMDSDPVRARTAYINGVLQKGSSPSAGGAVQQVLLASYGKGEAEAWLSDLKRALGGCKSFTAKDGAGDKVRLTASRGPVGVVGDDSVEFTLRVKQQSDSPLVFTVVRTGGRTATFMSISLSGKPQPVEKALAVKQHQKLAALGGGR</sequence>
<organism evidence="2 3">
    <name type="scientific">Streptomyces daqingensis</name>
    <dbReference type="NCBI Taxonomy" id="1472640"/>
    <lineage>
        <taxon>Bacteria</taxon>
        <taxon>Bacillati</taxon>
        <taxon>Actinomycetota</taxon>
        <taxon>Actinomycetes</taxon>
        <taxon>Kitasatosporales</taxon>
        <taxon>Streptomycetaceae</taxon>
        <taxon>Streptomyces</taxon>
    </lineage>
</organism>
<name>A0ABQ2MDZ1_9ACTN</name>
<evidence type="ECO:0000313" key="2">
    <source>
        <dbReference type="EMBL" id="GGO50752.1"/>
    </source>
</evidence>
<evidence type="ECO:0000313" key="3">
    <source>
        <dbReference type="Proteomes" id="UP000631535"/>
    </source>
</evidence>
<evidence type="ECO:0000256" key="1">
    <source>
        <dbReference type="SAM" id="MobiDB-lite"/>
    </source>
</evidence>
<comment type="caution">
    <text evidence="2">The sequence shown here is derived from an EMBL/GenBank/DDBJ whole genome shotgun (WGS) entry which is preliminary data.</text>
</comment>
<keyword evidence="3" id="KW-1185">Reference proteome</keyword>
<proteinExistence type="predicted"/>
<reference evidence="3" key="1">
    <citation type="journal article" date="2019" name="Int. J. Syst. Evol. Microbiol.">
        <title>The Global Catalogue of Microorganisms (GCM) 10K type strain sequencing project: providing services to taxonomists for standard genome sequencing and annotation.</title>
        <authorList>
            <consortium name="The Broad Institute Genomics Platform"/>
            <consortium name="The Broad Institute Genome Sequencing Center for Infectious Disease"/>
            <person name="Wu L."/>
            <person name="Ma J."/>
        </authorList>
    </citation>
    <scope>NUCLEOTIDE SEQUENCE [LARGE SCALE GENOMIC DNA]</scope>
    <source>
        <strain evidence="3">CGMCC 4.7178</strain>
    </source>
</reference>
<evidence type="ECO:0008006" key="4">
    <source>
        <dbReference type="Google" id="ProtNLM"/>
    </source>
</evidence>
<accession>A0ABQ2MDZ1</accession>
<gene>
    <name evidence="2" type="ORF">GCM10012287_31230</name>
</gene>
<dbReference type="EMBL" id="BMMP01000009">
    <property type="protein sequence ID" value="GGO50752.1"/>
    <property type="molecule type" value="Genomic_DNA"/>
</dbReference>